<dbReference type="PANTHER" id="PTHR10869">
    <property type="entry name" value="PROLYL 4-HYDROXYLASE ALPHA SUBUNIT"/>
    <property type="match status" value="1"/>
</dbReference>
<feature type="domain" description="Prolyl 4-hydroxylase alpha subunit" evidence="6">
    <location>
        <begin position="422"/>
        <end position="617"/>
    </location>
</feature>
<dbReference type="Gene3D" id="2.60.120.620">
    <property type="entry name" value="q2cbj1_9rhob like domain"/>
    <property type="match status" value="1"/>
</dbReference>
<dbReference type="InterPro" id="IPR011333">
    <property type="entry name" value="SKP1/BTB/POZ_sf"/>
</dbReference>
<evidence type="ECO:0000256" key="5">
    <source>
        <dbReference type="ARBA" id="ARBA00023004"/>
    </source>
</evidence>
<evidence type="ECO:0000256" key="3">
    <source>
        <dbReference type="ARBA" id="ARBA00022964"/>
    </source>
</evidence>
<dbReference type="GeneID" id="68099898"/>
<dbReference type="Pfam" id="PF13640">
    <property type="entry name" value="2OG-FeII_Oxy_3"/>
    <property type="match status" value="1"/>
</dbReference>
<dbReference type="InterPro" id="IPR006620">
    <property type="entry name" value="Pro_4_hyd_alph"/>
</dbReference>
<evidence type="ECO:0000256" key="4">
    <source>
        <dbReference type="ARBA" id="ARBA00023002"/>
    </source>
</evidence>
<evidence type="ECO:0000313" key="7">
    <source>
        <dbReference type="EMBL" id="KAG2379305.1"/>
    </source>
</evidence>
<dbReference type="GO" id="GO:0004656">
    <property type="term" value="F:procollagen-proline 4-dioxygenase activity"/>
    <property type="evidence" value="ECO:0007669"/>
    <property type="project" value="TreeGrafter"/>
</dbReference>
<gene>
    <name evidence="7" type="ORF">C9374_007444</name>
</gene>
<dbReference type="InterPro" id="IPR045054">
    <property type="entry name" value="P4HA-like"/>
</dbReference>
<dbReference type="InterPro" id="IPR044862">
    <property type="entry name" value="Pro_4_hyd_alph_FE2OG_OXY"/>
</dbReference>
<organism evidence="7 8">
    <name type="scientific">Naegleria lovaniensis</name>
    <name type="common">Amoeba</name>
    <dbReference type="NCBI Taxonomy" id="51637"/>
    <lineage>
        <taxon>Eukaryota</taxon>
        <taxon>Discoba</taxon>
        <taxon>Heterolobosea</taxon>
        <taxon>Tetramitia</taxon>
        <taxon>Eutetramitia</taxon>
        <taxon>Vahlkampfiidae</taxon>
        <taxon>Naegleria</taxon>
    </lineage>
</organism>
<comment type="caution">
    <text evidence="7">The sequence shown here is derived from an EMBL/GenBank/DDBJ whole genome shotgun (WGS) entry which is preliminary data.</text>
</comment>
<keyword evidence="8" id="KW-1185">Reference proteome</keyword>
<dbReference type="EMBL" id="PYSW02000029">
    <property type="protein sequence ID" value="KAG2379305.1"/>
    <property type="molecule type" value="Genomic_DNA"/>
</dbReference>
<evidence type="ECO:0000259" key="6">
    <source>
        <dbReference type="SMART" id="SM00702"/>
    </source>
</evidence>
<dbReference type="GO" id="GO:0005506">
    <property type="term" value="F:iron ion binding"/>
    <property type="evidence" value="ECO:0007669"/>
    <property type="project" value="InterPro"/>
</dbReference>
<dbReference type="GO" id="GO:0031418">
    <property type="term" value="F:L-ascorbic acid binding"/>
    <property type="evidence" value="ECO:0007669"/>
    <property type="project" value="InterPro"/>
</dbReference>
<name>A0AA88GLZ8_NAELO</name>
<comment type="cofactor">
    <cofactor evidence="1">
        <name>L-ascorbate</name>
        <dbReference type="ChEBI" id="CHEBI:38290"/>
    </cofactor>
</comment>
<dbReference type="SMART" id="SM00702">
    <property type="entry name" value="P4Hc"/>
    <property type="match status" value="1"/>
</dbReference>
<accession>A0AA88GLZ8</accession>
<dbReference type="RefSeq" id="XP_044546567.1">
    <property type="nucleotide sequence ID" value="XM_044697410.1"/>
</dbReference>
<reference evidence="7 8" key="1">
    <citation type="journal article" date="2018" name="BMC Genomics">
        <title>The genome of Naegleria lovaniensis, the basis for a comparative approach to unravel pathogenicity factors of the human pathogenic amoeba N. fowleri.</title>
        <authorList>
            <person name="Liechti N."/>
            <person name="Schurch N."/>
            <person name="Bruggmann R."/>
            <person name="Wittwer M."/>
        </authorList>
    </citation>
    <scope>NUCLEOTIDE SEQUENCE [LARGE SCALE GENOMIC DNA]</scope>
    <source>
        <strain evidence="7 8">ATCC 30569</strain>
    </source>
</reference>
<evidence type="ECO:0000313" key="8">
    <source>
        <dbReference type="Proteomes" id="UP000816034"/>
    </source>
</evidence>
<evidence type="ECO:0000256" key="1">
    <source>
        <dbReference type="ARBA" id="ARBA00001961"/>
    </source>
</evidence>
<dbReference type="PANTHER" id="PTHR10869:SF246">
    <property type="entry name" value="TRANSMEMBRANE PROLYL 4-HYDROXYLASE"/>
    <property type="match status" value="1"/>
</dbReference>
<keyword evidence="5" id="KW-0408">Iron</keyword>
<evidence type="ECO:0000256" key="2">
    <source>
        <dbReference type="ARBA" id="ARBA00022723"/>
    </source>
</evidence>
<sequence>MSATSSHSHITTSCKAEQSTTNTTDLYMVVDNYIVEHKISFIPLCPNSVGVVLAMTEEQMPHLTAGTVVRIKKKLPFAKSNKLKPSDFETDEDQAKLVTTPKIVASGIAVVNRKQEVFLLENSSFGKISITFTLKRIINDNYNDAKLPEVMKSMKDLFKRYFMQMTCQERTQLHQAVYFNSKAVESFIGYMFTKKEKRSKMKKIHQVLYELRVLLKTTEDHHSQRTDLEECDFQNYSVMKGLVEPMKSLNKKMNKISKGWDSTTTCGQLLHSLISFRNRVGTHMNNEDLYIFNAMFECLEETYNLPSPVRELLTNEDSTLESLREAFATFVDCPKILVESREPEHREISQRLHQRLFIIRDDHYTATLSYREYKSGGYFSRTEMEKKLHKTTREELLRKLSEMNESKGTQNGSKNIPFVHTEGLVTVDNVLSASEADEYIRKANNALWEQSKVGQASSESNVDDTSVRNSYQFEFEDEHLSEKVFKAGETALKAMFEENTKYIPVSIDSHWKCYRYETGVFFRKHVDSGRSVDDLNSFVTVLIYLNGNEQHDSLKGGKTLFYGPQAKKDSPLSSSLREEKVAISPSRGQAVFFVHQLEHESAEVTSGTKFVLKSVVLFKKNENYGAFKAPSTIGTNELSHDIVLRVGEEEFKVERQMLYRHPNCILNRTPFSTFGMSQYEFPERNAQIFKTFILPMLRNEILPNVSMNSSLKDKIDSEIKFWGLLSPFDPHISLSSEYIHNALGQHSKEFSSSAILLQQHLEEKREMLENWLQFLSVFNEVQRKQQQYTPNVFEQDSLEEIMKINENRFENKQDLERWVASQIEAHVDSKYQVIPLLYQYDSNAFLIGQDRQFYELCEKAFGAQALSIRKIQYFYNYDYEEDSSSYPLLDLQSVNEEAIRLEEKGRTYFFHSYLADKLHHFQKVSEILKEHEGMGLKMKHKDVVFYGKTDWKGPQPYNDEYAPNFALFNVCALTFTNTMETSPLNALDLAMHHCRLKLKQTIEDYLSLLPTANIDDKSASSTKKKRDTISHLDHDDAHSFSQFSQISQEFPTIHQAFDLFMKDYEQNIIKPFRNLEQLFEKCLSFFYEQLWSKKQENYHDSVNGQPLRGNFEPSMKEIHYFDIGEEISKKGNHTQLNCFWNSDDNEVSDEQSSKTILIPYDCKNLLSHFKDLLFGMRNDDENENLYPHPKYLYSFFYHLCMNIERIRQVAMINDFTARDMTLAKEFFVRKCFLGVSQTSEQSTADDMDQLQNSSETEEDMIQKRAIQLFETTRQSIMDKIVDAFAESKEKQYKNLTPIVGRGVYLASKRTGRCIFTKLEKQYIAGKIIFMNEVKTVTDKQKYPTFESLPQDKKSKERKTFLDYIYKSRGFSTGHSKQTFKFAKILDFMSQPQKTEPIVEEERQFEPTTLPPLLIQKTYDNDFYKHTPGRFLSNALSELVKTYLRNVANRNSSLADFQRQRMNIMKNRLEFVANNGEYKMDHRTSVMIKRMRHRLKYLLSQPSHSIPIEKKEEAIIGYLRMVSSYLR</sequence>
<dbReference type="GO" id="GO:0005783">
    <property type="term" value="C:endoplasmic reticulum"/>
    <property type="evidence" value="ECO:0007669"/>
    <property type="project" value="TreeGrafter"/>
</dbReference>
<keyword evidence="2" id="KW-0479">Metal-binding</keyword>
<keyword evidence="3" id="KW-0223">Dioxygenase</keyword>
<protein>
    <recommendedName>
        <fullName evidence="6">Prolyl 4-hydroxylase alpha subunit domain-containing protein</fullName>
    </recommendedName>
</protein>
<keyword evidence="4" id="KW-0560">Oxidoreductase</keyword>
<dbReference type="Proteomes" id="UP000816034">
    <property type="component" value="Unassembled WGS sequence"/>
</dbReference>
<dbReference type="Gene3D" id="3.30.710.10">
    <property type="entry name" value="Potassium Channel Kv1.1, Chain A"/>
    <property type="match status" value="1"/>
</dbReference>
<proteinExistence type="predicted"/>